<proteinExistence type="predicted"/>
<dbReference type="RefSeq" id="WP_159443509.1">
    <property type="nucleotide sequence ID" value="NZ_FUXC01000008.1"/>
</dbReference>
<organism evidence="3 4">
    <name type="scientific">Treponema berlinense</name>
    <dbReference type="NCBI Taxonomy" id="225004"/>
    <lineage>
        <taxon>Bacteria</taxon>
        <taxon>Pseudomonadati</taxon>
        <taxon>Spirochaetota</taxon>
        <taxon>Spirochaetia</taxon>
        <taxon>Spirochaetales</taxon>
        <taxon>Treponemataceae</taxon>
        <taxon>Treponema</taxon>
    </lineage>
</organism>
<gene>
    <name evidence="3" type="ORF">SAMN02745152_01522</name>
</gene>
<dbReference type="Proteomes" id="UP000190395">
    <property type="component" value="Unassembled WGS sequence"/>
</dbReference>
<feature type="domain" description="Glycosyl transferase family 1" evidence="2">
    <location>
        <begin position="192"/>
        <end position="356"/>
    </location>
</feature>
<sequence>MIAIDTTFFAHSEAKSKKLTYSTSIFTADLLDAFVQLGQSDKFCLIVNFNHVDFFKERFPAYKIIVAKWWPVTLLYKLTRGRKTAAKLIKKCGAFRKIAEKSGAKAIWFPYAMNETFVRTKLKTFATIHDIYRIHHGTKKDAAKFTEFINDNTTSLIAISNYTKNDIIKTTGCKKDIPIIPNSIVFNVSRQQKVPEIEQKKYILDLNAYIEKKNPMTLLKAFNLIKDKTDLNLVFCGGYKEDSIWNKMQEYIQANQISSRIKLLFRVKDEERNWLLANAALFATPSLFEGFGRTPVEAAICKIPVISTKETSLFEATQGLCNYVENATDEKELAELILNIIENPESENKLIKIAQKLEERYKKENCGKLYLNLFL</sequence>
<dbReference type="STRING" id="225004.SAMN02745152_01522"/>
<dbReference type="GeneID" id="303367754"/>
<dbReference type="PANTHER" id="PTHR46401:SF2">
    <property type="entry name" value="GLYCOSYLTRANSFERASE WBBK-RELATED"/>
    <property type="match status" value="1"/>
</dbReference>
<dbReference type="PANTHER" id="PTHR46401">
    <property type="entry name" value="GLYCOSYLTRANSFERASE WBBK-RELATED"/>
    <property type="match status" value="1"/>
</dbReference>
<keyword evidence="4" id="KW-1185">Reference proteome</keyword>
<dbReference type="Gene3D" id="3.40.50.2000">
    <property type="entry name" value="Glycogen Phosphorylase B"/>
    <property type="match status" value="2"/>
</dbReference>
<dbReference type="InterPro" id="IPR001296">
    <property type="entry name" value="Glyco_trans_1"/>
</dbReference>
<keyword evidence="1 3" id="KW-0808">Transferase</keyword>
<dbReference type="OrthoDB" id="9802525at2"/>
<reference evidence="3 4" key="1">
    <citation type="submission" date="2017-02" db="EMBL/GenBank/DDBJ databases">
        <authorList>
            <person name="Peterson S.W."/>
        </authorList>
    </citation>
    <scope>NUCLEOTIDE SEQUENCE [LARGE SCALE GENOMIC DNA]</scope>
    <source>
        <strain evidence="3 4">ATCC BAA-909</strain>
    </source>
</reference>
<dbReference type="SUPFAM" id="SSF53756">
    <property type="entry name" value="UDP-Glycosyltransferase/glycogen phosphorylase"/>
    <property type="match status" value="1"/>
</dbReference>
<accession>A0A1T4PBJ0</accession>
<dbReference type="Pfam" id="PF00534">
    <property type="entry name" value="Glycos_transf_1"/>
    <property type="match status" value="1"/>
</dbReference>
<dbReference type="GO" id="GO:0016757">
    <property type="term" value="F:glycosyltransferase activity"/>
    <property type="evidence" value="ECO:0007669"/>
    <property type="project" value="InterPro"/>
</dbReference>
<evidence type="ECO:0000259" key="2">
    <source>
        <dbReference type="Pfam" id="PF00534"/>
    </source>
</evidence>
<dbReference type="AlphaFoldDB" id="A0A1T4PBJ0"/>
<evidence type="ECO:0000256" key="1">
    <source>
        <dbReference type="ARBA" id="ARBA00022679"/>
    </source>
</evidence>
<protein>
    <submittedName>
        <fullName evidence="3">Glycosyltransferase involved in cell wall bisynthesis</fullName>
    </submittedName>
</protein>
<dbReference type="GO" id="GO:0009103">
    <property type="term" value="P:lipopolysaccharide biosynthetic process"/>
    <property type="evidence" value="ECO:0007669"/>
    <property type="project" value="TreeGrafter"/>
</dbReference>
<evidence type="ECO:0000313" key="3">
    <source>
        <dbReference type="EMBL" id="SJZ88920.1"/>
    </source>
</evidence>
<name>A0A1T4PBJ0_9SPIR</name>
<evidence type="ECO:0000313" key="4">
    <source>
        <dbReference type="Proteomes" id="UP000190395"/>
    </source>
</evidence>
<dbReference type="EMBL" id="FUXC01000008">
    <property type="protein sequence ID" value="SJZ88920.1"/>
    <property type="molecule type" value="Genomic_DNA"/>
</dbReference>